<evidence type="ECO:0000313" key="2">
    <source>
        <dbReference type="EMBL" id="KAA8482249.1"/>
    </source>
</evidence>
<dbReference type="EMBL" id="VWNE01000018">
    <property type="protein sequence ID" value="KAA8482249.1"/>
    <property type="molecule type" value="Genomic_DNA"/>
</dbReference>
<evidence type="ECO:0000259" key="1">
    <source>
        <dbReference type="Pfam" id="PF10543"/>
    </source>
</evidence>
<dbReference type="InterPro" id="IPR018873">
    <property type="entry name" value="KilA-N_DNA-bd_domain"/>
</dbReference>
<feature type="domain" description="KilA-N DNA-binding" evidence="1">
    <location>
        <begin position="17"/>
        <end position="103"/>
    </location>
</feature>
<accession>A0A5M9H7I3</accession>
<dbReference type="AlphaFoldDB" id="A0A5M9H7I3"/>
<dbReference type="Proteomes" id="UP000322918">
    <property type="component" value="Unassembled WGS sequence"/>
</dbReference>
<proteinExistence type="predicted"/>
<dbReference type="Pfam" id="PF10543">
    <property type="entry name" value="ORF6N"/>
    <property type="match status" value="1"/>
</dbReference>
<reference evidence="2 3" key="1">
    <citation type="submission" date="2019-09" db="EMBL/GenBank/DDBJ databases">
        <title>Pararcticibacter amylolyticus gen. nov., sp. nov., isolated from a rottenly hemp rope, and reclassification of Pedobacter tournemirensis as Pararcticibacter tournemirensis comb. nov.</title>
        <authorList>
            <person name="Cai Y."/>
        </authorList>
    </citation>
    <scope>NUCLEOTIDE SEQUENCE [LARGE SCALE GENOMIC DNA]</scope>
    <source>
        <strain evidence="2 3">TF5-37.2-LB10</strain>
    </source>
</reference>
<dbReference type="RefSeq" id="WP_141816280.1">
    <property type="nucleotide sequence ID" value="NZ_VFPL01000001.1"/>
</dbReference>
<name>A0A5M9H7I3_9SPHI</name>
<gene>
    <name evidence="2" type="ORF">F1649_12615</name>
</gene>
<keyword evidence="3" id="KW-1185">Reference proteome</keyword>
<evidence type="ECO:0000313" key="3">
    <source>
        <dbReference type="Proteomes" id="UP000322918"/>
    </source>
</evidence>
<dbReference type="OrthoDB" id="9816206at2"/>
<protein>
    <submittedName>
        <fullName evidence="2">ORF6N domain-containing protein</fullName>
    </submittedName>
</protein>
<sequence length="188" mass="21785">MNGQQNMQVVPDEVVISKIYQIRGQKVMLDRDLAELYGVETKRLKEQVKRNQDRFPPPYMFELTEREFATLRSQNATSKEGRGGSRYLPMVFTEHGVLQLSNVLKSARAIEVSFKIIDVFVKLREMLSGNTALKLEIEYIKNRLNNQDKNMEIVFQYLDELLEKKEQPAEPRKAIGYRIGGEKEGNSK</sequence>
<organism evidence="2 3">
    <name type="scientific">Arcticibacter tournemirensis</name>
    <dbReference type="NCBI Taxonomy" id="699437"/>
    <lineage>
        <taxon>Bacteria</taxon>
        <taxon>Pseudomonadati</taxon>
        <taxon>Bacteroidota</taxon>
        <taxon>Sphingobacteriia</taxon>
        <taxon>Sphingobacteriales</taxon>
        <taxon>Sphingobacteriaceae</taxon>
        <taxon>Arcticibacter</taxon>
    </lineage>
</organism>
<comment type="caution">
    <text evidence="2">The sequence shown here is derived from an EMBL/GenBank/DDBJ whole genome shotgun (WGS) entry which is preliminary data.</text>
</comment>